<evidence type="ECO:0000313" key="2">
    <source>
        <dbReference type="Proteomes" id="UP000184364"/>
    </source>
</evidence>
<dbReference type="InterPro" id="IPR008969">
    <property type="entry name" value="CarboxyPept-like_regulatory"/>
</dbReference>
<dbReference type="OrthoDB" id="1260136at2"/>
<dbReference type="Gene3D" id="2.60.40.1120">
    <property type="entry name" value="Carboxypeptidase-like, regulatory domain"/>
    <property type="match status" value="1"/>
</dbReference>
<dbReference type="RefSeq" id="WP_073290342.1">
    <property type="nucleotide sequence ID" value="NZ_FRAV01000002.1"/>
</dbReference>
<dbReference type="STRING" id="1302687.SAMN05444267_1002103"/>
<keyword evidence="2" id="KW-1185">Reference proteome</keyword>
<accession>A0A1M6QVJ8</accession>
<dbReference type="Proteomes" id="UP000184364">
    <property type="component" value="Unassembled WGS sequence"/>
</dbReference>
<dbReference type="EMBL" id="FRAV01000002">
    <property type="protein sequence ID" value="SHK24108.1"/>
    <property type="molecule type" value="Genomic_DNA"/>
</dbReference>
<dbReference type="AlphaFoldDB" id="A0A1M6QVJ8"/>
<sequence length="111" mass="12934">MKLLLLFIIILFTGCKSKHYEGYIYDGITKKPILGVQILDLSTDFKTITDKKGHFKIQKNNNISSTLVFQKDLYHTDTISSIQIQNGERQKELFKGDIIYMLKKKDRDSIF</sequence>
<proteinExistence type="predicted"/>
<dbReference type="Pfam" id="PF13715">
    <property type="entry name" value="CarbopepD_reg_2"/>
    <property type="match status" value="1"/>
</dbReference>
<dbReference type="PROSITE" id="PS51257">
    <property type="entry name" value="PROKAR_LIPOPROTEIN"/>
    <property type="match status" value="1"/>
</dbReference>
<reference evidence="2" key="1">
    <citation type="submission" date="2016-11" db="EMBL/GenBank/DDBJ databases">
        <authorList>
            <person name="Varghese N."/>
            <person name="Submissions S."/>
        </authorList>
    </citation>
    <scope>NUCLEOTIDE SEQUENCE [LARGE SCALE GENOMIC DNA]</scope>
    <source>
        <strain evidence="2">DSM 26899</strain>
    </source>
</reference>
<organism evidence="1 2">
    <name type="scientific">Chryseobacterium polytrichastri</name>
    <dbReference type="NCBI Taxonomy" id="1302687"/>
    <lineage>
        <taxon>Bacteria</taxon>
        <taxon>Pseudomonadati</taxon>
        <taxon>Bacteroidota</taxon>
        <taxon>Flavobacteriia</taxon>
        <taxon>Flavobacteriales</taxon>
        <taxon>Weeksellaceae</taxon>
        <taxon>Chryseobacterium group</taxon>
        <taxon>Chryseobacterium</taxon>
    </lineage>
</organism>
<dbReference type="SUPFAM" id="SSF49464">
    <property type="entry name" value="Carboxypeptidase regulatory domain-like"/>
    <property type="match status" value="1"/>
</dbReference>
<protein>
    <submittedName>
        <fullName evidence="1">CarboxypepD_reg-like domain-containing protein</fullName>
    </submittedName>
</protein>
<name>A0A1M6QVJ8_9FLAO</name>
<evidence type="ECO:0000313" key="1">
    <source>
        <dbReference type="EMBL" id="SHK24108.1"/>
    </source>
</evidence>
<gene>
    <name evidence="1" type="ORF">SAMN05444267_1002103</name>
</gene>